<keyword evidence="1" id="KW-0413">Isomerase</keyword>
<dbReference type="Gene3D" id="3.40.30.10">
    <property type="entry name" value="Glutaredoxin"/>
    <property type="match status" value="1"/>
</dbReference>
<dbReference type="EMBL" id="JACOFX010000016">
    <property type="protein sequence ID" value="MBC3910383.1"/>
    <property type="molecule type" value="Genomic_DNA"/>
</dbReference>
<comment type="catalytic activity">
    <reaction evidence="1">
        <text>2-hydroxychromene-2-carboxylate = (3E)-4-(2-hydroxyphenyl)-2-oxobut-3-enoate</text>
        <dbReference type="Rhea" id="RHEA:27401"/>
        <dbReference type="ChEBI" id="CHEBI:59350"/>
        <dbReference type="ChEBI" id="CHEBI:59353"/>
        <dbReference type="EC" id="5.99.1.4"/>
    </reaction>
</comment>
<comment type="caution">
    <text evidence="3">The sequence shown here is derived from an EMBL/GenBank/DDBJ whole genome shotgun (WGS) entry which is preliminary data.</text>
</comment>
<feature type="domain" description="DSBA-like thioredoxin" evidence="2">
    <location>
        <begin position="3"/>
        <end position="184"/>
    </location>
</feature>
<name>A0ABR6ZF87_9BURK</name>
<evidence type="ECO:0000259" key="2">
    <source>
        <dbReference type="Pfam" id="PF01323"/>
    </source>
</evidence>
<dbReference type="InterPro" id="IPR001853">
    <property type="entry name" value="DSBA-like_thioredoxin_dom"/>
</dbReference>
<sequence>MKQLDWYFDFISPFAYLQSEMLPRLQGVEQINYRPVLFAGLLNHWDNKGPAEIAPKRQWTFEHCAWLAHKHGIPLRMLPEHPFNPLPLLRLCLALGSTEAAVHRLFRFVWRDGHIPAQTKHWQALLDELQVTPAMLDIAAVKDALRRNGELAIAAHVFGVPTAVVDDRCFWGLDGTDMLQAYLQGDAFFASAELAAAQTMPYGQQRKVAGRA</sequence>
<dbReference type="RefSeq" id="WP_186955895.1">
    <property type="nucleotide sequence ID" value="NZ_JACOFX010000016.1"/>
</dbReference>
<dbReference type="Proteomes" id="UP000646911">
    <property type="component" value="Unassembled WGS sequence"/>
</dbReference>
<dbReference type="InterPro" id="IPR014440">
    <property type="entry name" value="HCCAis_GSTk"/>
</dbReference>
<evidence type="ECO:0000313" key="4">
    <source>
        <dbReference type="Proteomes" id="UP000646911"/>
    </source>
</evidence>
<dbReference type="PIRSF" id="PIRSF006386">
    <property type="entry name" value="HCCAis_GSTk"/>
    <property type="match status" value="1"/>
</dbReference>
<evidence type="ECO:0000256" key="1">
    <source>
        <dbReference type="PIRNR" id="PIRNR006386"/>
    </source>
</evidence>
<evidence type="ECO:0000313" key="3">
    <source>
        <dbReference type="EMBL" id="MBC3910383.1"/>
    </source>
</evidence>
<dbReference type="InterPro" id="IPR036249">
    <property type="entry name" value="Thioredoxin-like_sf"/>
</dbReference>
<gene>
    <name evidence="3" type="ORF">H8L47_22715</name>
</gene>
<dbReference type="Pfam" id="PF01323">
    <property type="entry name" value="DSBA"/>
    <property type="match status" value="1"/>
</dbReference>
<dbReference type="InterPro" id="IPR051924">
    <property type="entry name" value="GST_Kappa/NadH"/>
</dbReference>
<organism evidence="3 4">
    <name type="scientific">Undibacterium umbellatum</name>
    <dbReference type="NCBI Taxonomy" id="2762300"/>
    <lineage>
        <taxon>Bacteria</taxon>
        <taxon>Pseudomonadati</taxon>
        <taxon>Pseudomonadota</taxon>
        <taxon>Betaproteobacteria</taxon>
        <taxon>Burkholderiales</taxon>
        <taxon>Oxalobacteraceae</taxon>
        <taxon>Undibacterium</taxon>
    </lineage>
</organism>
<dbReference type="EC" id="5.99.1.4" evidence="1"/>
<dbReference type="PANTHER" id="PTHR42943:SF2">
    <property type="entry name" value="GLUTATHIONE S-TRANSFERASE KAPPA 1"/>
    <property type="match status" value="1"/>
</dbReference>
<proteinExistence type="inferred from homology"/>
<dbReference type="PANTHER" id="PTHR42943">
    <property type="entry name" value="GLUTATHIONE S-TRANSFERASE KAPPA"/>
    <property type="match status" value="1"/>
</dbReference>
<comment type="similarity">
    <text evidence="1">Belongs to the GST superfamily. NadH family.</text>
</comment>
<keyword evidence="4" id="KW-1185">Reference proteome</keyword>
<reference evidence="3 4" key="1">
    <citation type="submission" date="2020-08" db="EMBL/GenBank/DDBJ databases">
        <title>Novel species isolated from subtropical streams in China.</title>
        <authorList>
            <person name="Lu H."/>
        </authorList>
    </citation>
    <scope>NUCLEOTIDE SEQUENCE [LARGE SCALE GENOMIC DNA]</scope>
    <source>
        <strain evidence="3 4">NL8W</strain>
    </source>
</reference>
<protein>
    <recommendedName>
        <fullName evidence="1">2-hydroxychromene-2-carboxylate isomerase</fullName>
        <ecNumber evidence="1">5.99.1.4</ecNumber>
    </recommendedName>
</protein>
<accession>A0ABR6ZF87</accession>
<dbReference type="SUPFAM" id="SSF52833">
    <property type="entry name" value="Thioredoxin-like"/>
    <property type="match status" value="1"/>
</dbReference>